<dbReference type="EnsemblMetazoa" id="SMAR008224-RA">
    <property type="protein sequence ID" value="SMAR008224-PA"/>
    <property type="gene ID" value="SMAR008224"/>
</dbReference>
<dbReference type="EMBL" id="JH431830">
    <property type="status" value="NOT_ANNOTATED_CDS"/>
    <property type="molecule type" value="Genomic_DNA"/>
</dbReference>
<evidence type="ECO:0000313" key="2">
    <source>
        <dbReference type="Proteomes" id="UP000014500"/>
    </source>
</evidence>
<proteinExistence type="predicted"/>
<keyword evidence="2" id="KW-1185">Reference proteome</keyword>
<name>T1J3Q4_STRMM</name>
<organism evidence="1 2">
    <name type="scientific">Strigamia maritima</name>
    <name type="common">European centipede</name>
    <name type="synonym">Geophilus maritimus</name>
    <dbReference type="NCBI Taxonomy" id="126957"/>
    <lineage>
        <taxon>Eukaryota</taxon>
        <taxon>Metazoa</taxon>
        <taxon>Ecdysozoa</taxon>
        <taxon>Arthropoda</taxon>
        <taxon>Myriapoda</taxon>
        <taxon>Chilopoda</taxon>
        <taxon>Pleurostigmophora</taxon>
        <taxon>Geophilomorpha</taxon>
        <taxon>Linotaeniidae</taxon>
        <taxon>Strigamia</taxon>
    </lineage>
</organism>
<evidence type="ECO:0000313" key="1">
    <source>
        <dbReference type="EnsemblMetazoa" id="SMAR008224-PA"/>
    </source>
</evidence>
<accession>T1J3Q4</accession>
<protein>
    <submittedName>
        <fullName evidence="1">Uncharacterized protein</fullName>
    </submittedName>
</protein>
<dbReference type="Proteomes" id="UP000014500">
    <property type="component" value="Unassembled WGS sequence"/>
</dbReference>
<dbReference type="AlphaFoldDB" id="T1J3Q4"/>
<reference evidence="2" key="1">
    <citation type="submission" date="2011-05" db="EMBL/GenBank/DDBJ databases">
        <authorList>
            <person name="Richards S.R."/>
            <person name="Qu J."/>
            <person name="Jiang H."/>
            <person name="Jhangiani S.N."/>
            <person name="Agravi P."/>
            <person name="Goodspeed R."/>
            <person name="Gross S."/>
            <person name="Mandapat C."/>
            <person name="Jackson L."/>
            <person name="Mathew T."/>
            <person name="Pu L."/>
            <person name="Thornton R."/>
            <person name="Saada N."/>
            <person name="Wilczek-Boney K.B."/>
            <person name="Lee S."/>
            <person name="Kovar C."/>
            <person name="Wu Y."/>
            <person name="Scherer S.E."/>
            <person name="Worley K.C."/>
            <person name="Muzny D.M."/>
            <person name="Gibbs R."/>
        </authorList>
    </citation>
    <scope>NUCLEOTIDE SEQUENCE</scope>
    <source>
        <strain evidence="2">Brora</strain>
    </source>
</reference>
<sequence>MRFSRLDRVVEHFKLLHIEEQVSLTYPGVGAKHECRKENELHVCRLVVYKKFGQNQFLDILVMTKICSHFQMVNSVGAWTYSAIEYFVLIEIFNFAANLVYECLNLPPDDGWIALSNTTLERLRHQ</sequence>
<reference evidence="1" key="2">
    <citation type="submission" date="2015-02" db="UniProtKB">
        <authorList>
            <consortium name="EnsemblMetazoa"/>
        </authorList>
    </citation>
    <scope>IDENTIFICATION</scope>
</reference>
<dbReference type="HOGENOM" id="CLU_1984357_0_0_1"/>